<keyword evidence="2" id="KW-0812">Transmembrane</keyword>
<organism evidence="3 4">
    <name type="scientific">Saccharibacillus alkalitolerans</name>
    <dbReference type="NCBI Taxonomy" id="2705290"/>
    <lineage>
        <taxon>Bacteria</taxon>
        <taxon>Bacillati</taxon>
        <taxon>Bacillota</taxon>
        <taxon>Bacilli</taxon>
        <taxon>Bacillales</taxon>
        <taxon>Paenibacillaceae</taxon>
        <taxon>Saccharibacillus</taxon>
    </lineage>
</organism>
<proteinExistence type="predicted"/>
<keyword evidence="2" id="KW-1133">Transmembrane helix</keyword>
<dbReference type="RefSeq" id="WP_166279315.1">
    <property type="nucleotide sequence ID" value="NZ_JAAFGS010000012.1"/>
</dbReference>
<evidence type="ECO:0000256" key="1">
    <source>
        <dbReference type="SAM" id="MobiDB-lite"/>
    </source>
</evidence>
<sequence length="429" mass="46507">MKRHDKERPNKASAGRRFAVWLIVLAVAAVLIRLALASRYGGFMSDQELFVDWMRQVRQRGLGTVYIEGSNINYPPLFLLIMEAYRSAAGLFGIVPAAGELSFKGVLIALDLAAFGAAVLLTRSSGRTAGRLFVLALLALNPALIFGSAVWGQVDMLHSLLMAASLLLLPGSPPAAGALFALALLSKFQAVTLLAVFGIYFLRLLLRREFRPPALFAAGFAGVTGACAAFFAWSGGLQAMLKGAYLSAVGMYPQVTMNAMNVWYYFIGTPPTTPDTTKVLGFLSLRTAGFLLLALCVVYAAACLWRSRMDAAALLKSAALVNFAFFMLPTEIHERYSVPALVLAVFVCLYDRRWRLPAVLLSLSVTANLWMVQAERIGVYPGLAVVYVNVALLLWMLLALGREMRAGRSSDTADRNAKGRRKARAPGIG</sequence>
<gene>
    <name evidence="3" type="ORF">GYN08_21840</name>
</gene>
<reference evidence="3 4" key="1">
    <citation type="submission" date="2020-01" db="EMBL/GenBank/DDBJ databases">
        <title>Polyphasic characterisation and genomic insights into a novel alkali tolerant bacterium VR-M41.</title>
        <authorList>
            <person name="Vemuluri V.R."/>
        </authorList>
    </citation>
    <scope>NUCLEOTIDE SEQUENCE [LARGE SCALE GENOMIC DNA]</scope>
    <source>
        <strain evidence="3 4">VR-M41</strain>
    </source>
</reference>
<protein>
    <recommendedName>
        <fullName evidence="5">DUF2029 domain-containing protein</fullName>
    </recommendedName>
</protein>
<comment type="caution">
    <text evidence="3">The sequence shown here is derived from an EMBL/GenBank/DDBJ whole genome shotgun (WGS) entry which is preliminary data.</text>
</comment>
<feature type="compositionally biased region" description="Basic residues" evidence="1">
    <location>
        <begin position="418"/>
        <end position="429"/>
    </location>
</feature>
<feature type="transmembrane region" description="Helical" evidence="2">
    <location>
        <begin position="214"/>
        <end position="233"/>
    </location>
</feature>
<dbReference type="EMBL" id="JAAFGS010000012">
    <property type="protein sequence ID" value="NGZ77938.1"/>
    <property type="molecule type" value="Genomic_DNA"/>
</dbReference>
<name>A0ABX0FCB4_9BACL</name>
<evidence type="ECO:0000256" key="2">
    <source>
        <dbReference type="SAM" id="Phobius"/>
    </source>
</evidence>
<accession>A0ABX0FCB4</accession>
<dbReference type="Proteomes" id="UP000800303">
    <property type="component" value="Unassembled WGS sequence"/>
</dbReference>
<feature type="transmembrane region" description="Helical" evidence="2">
    <location>
        <begin position="133"/>
        <end position="154"/>
    </location>
</feature>
<feature type="transmembrane region" description="Helical" evidence="2">
    <location>
        <begin position="313"/>
        <end position="330"/>
    </location>
</feature>
<feature type="region of interest" description="Disordered" evidence="1">
    <location>
        <begin position="410"/>
        <end position="429"/>
    </location>
</feature>
<feature type="transmembrane region" description="Helical" evidence="2">
    <location>
        <begin position="379"/>
        <end position="400"/>
    </location>
</feature>
<evidence type="ECO:0008006" key="5">
    <source>
        <dbReference type="Google" id="ProtNLM"/>
    </source>
</evidence>
<keyword evidence="4" id="KW-1185">Reference proteome</keyword>
<feature type="transmembrane region" description="Helical" evidence="2">
    <location>
        <begin position="279"/>
        <end position="301"/>
    </location>
</feature>
<feature type="transmembrane region" description="Helical" evidence="2">
    <location>
        <begin position="174"/>
        <end position="202"/>
    </location>
</feature>
<keyword evidence="2" id="KW-0472">Membrane</keyword>
<evidence type="ECO:0000313" key="4">
    <source>
        <dbReference type="Proteomes" id="UP000800303"/>
    </source>
</evidence>
<feature type="transmembrane region" description="Helical" evidence="2">
    <location>
        <begin position="101"/>
        <end position="121"/>
    </location>
</feature>
<evidence type="ECO:0000313" key="3">
    <source>
        <dbReference type="EMBL" id="NGZ77938.1"/>
    </source>
</evidence>